<dbReference type="STRING" id="4615.A0A199UZK1"/>
<dbReference type="Proteomes" id="UP000092600">
    <property type="component" value="Unassembled WGS sequence"/>
</dbReference>
<accession>A0A199UZK1</accession>
<evidence type="ECO:0000313" key="2">
    <source>
        <dbReference type="EMBL" id="OAY70178.1"/>
    </source>
</evidence>
<dbReference type="EMBL" id="LSRQ01004032">
    <property type="protein sequence ID" value="OAY70178.1"/>
    <property type="molecule type" value="Genomic_DNA"/>
</dbReference>
<dbReference type="Pfam" id="PF03140">
    <property type="entry name" value="DUF247"/>
    <property type="match status" value="1"/>
</dbReference>
<comment type="caution">
    <text evidence="2">The sequence shown here is derived from an EMBL/GenBank/DDBJ whole genome shotgun (WGS) entry which is preliminary data.</text>
</comment>
<evidence type="ECO:0000256" key="1">
    <source>
        <dbReference type="SAM" id="Phobius"/>
    </source>
</evidence>
<feature type="transmembrane region" description="Helical" evidence="1">
    <location>
        <begin position="78"/>
        <end position="99"/>
    </location>
</feature>
<name>A0A199UZK1_ANACO</name>
<reference evidence="2 3" key="1">
    <citation type="journal article" date="2016" name="DNA Res.">
        <title>The draft genome of MD-2 pineapple using hybrid error correction of long reads.</title>
        <authorList>
            <person name="Redwan R.M."/>
            <person name="Saidin A."/>
            <person name="Kumar S.V."/>
        </authorList>
    </citation>
    <scope>NUCLEOTIDE SEQUENCE [LARGE SCALE GENOMIC DNA]</scope>
    <source>
        <strain evidence="3">cv. MD2</strain>
        <tissue evidence="2">Leaf</tissue>
    </source>
</reference>
<organism evidence="2 3">
    <name type="scientific">Ananas comosus</name>
    <name type="common">Pineapple</name>
    <name type="synonym">Ananas ananas</name>
    <dbReference type="NCBI Taxonomy" id="4615"/>
    <lineage>
        <taxon>Eukaryota</taxon>
        <taxon>Viridiplantae</taxon>
        <taxon>Streptophyta</taxon>
        <taxon>Embryophyta</taxon>
        <taxon>Tracheophyta</taxon>
        <taxon>Spermatophyta</taxon>
        <taxon>Magnoliopsida</taxon>
        <taxon>Liliopsida</taxon>
        <taxon>Poales</taxon>
        <taxon>Bromeliaceae</taxon>
        <taxon>Bromelioideae</taxon>
        <taxon>Ananas</taxon>
    </lineage>
</organism>
<keyword evidence="1" id="KW-1133">Transmembrane helix</keyword>
<dbReference type="AlphaFoldDB" id="A0A199UZK1"/>
<keyword evidence="1" id="KW-0472">Membrane</keyword>
<dbReference type="PANTHER" id="PTHR31170:SF18">
    <property type="entry name" value="(WILD MALAYSIAN BANANA) HYPOTHETICAL PROTEIN"/>
    <property type="match status" value="1"/>
</dbReference>
<sequence>MYLMTGIITSAKDVSLLNSEGIVQRLIESDKALAEMFNRLSKDLVLDPGSSLDNVHRMVSGYCQKPWRRLRANLVRTYAYFRSPLAAVPLAAASILLFLTDYHADCLHRAVVLPTEQLFFWAAAAFSAVATLNRV</sequence>
<proteinExistence type="predicted"/>
<dbReference type="InterPro" id="IPR004158">
    <property type="entry name" value="DUF247_pln"/>
</dbReference>
<dbReference type="PANTHER" id="PTHR31170">
    <property type="entry name" value="BNAC04G53230D PROTEIN"/>
    <property type="match status" value="1"/>
</dbReference>
<keyword evidence="1" id="KW-0812">Transmembrane</keyword>
<feature type="transmembrane region" description="Helical" evidence="1">
    <location>
        <begin position="111"/>
        <end position="132"/>
    </location>
</feature>
<protein>
    <submittedName>
        <fullName evidence="2">Uncharacterized protein</fullName>
    </submittedName>
</protein>
<gene>
    <name evidence="2" type="ORF">ACMD2_12635</name>
</gene>
<evidence type="ECO:0000313" key="3">
    <source>
        <dbReference type="Proteomes" id="UP000092600"/>
    </source>
</evidence>